<organism evidence="1 2">
    <name type="scientific">Stegodyphus mimosarum</name>
    <name type="common">African social velvet spider</name>
    <dbReference type="NCBI Taxonomy" id="407821"/>
    <lineage>
        <taxon>Eukaryota</taxon>
        <taxon>Metazoa</taxon>
        <taxon>Ecdysozoa</taxon>
        <taxon>Arthropoda</taxon>
        <taxon>Chelicerata</taxon>
        <taxon>Arachnida</taxon>
        <taxon>Araneae</taxon>
        <taxon>Araneomorphae</taxon>
        <taxon>Entelegynae</taxon>
        <taxon>Eresoidea</taxon>
        <taxon>Eresidae</taxon>
        <taxon>Stegodyphus</taxon>
    </lineage>
</organism>
<keyword evidence="2" id="KW-1185">Reference proteome</keyword>
<accession>A0A087TVL0</accession>
<dbReference type="Proteomes" id="UP000054359">
    <property type="component" value="Unassembled WGS sequence"/>
</dbReference>
<dbReference type="EMBL" id="KK116946">
    <property type="protein sequence ID" value="KFM69149.1"/>
    <property type="molecule type" value="Genomic_DNA"/>
</dbReference>
<gene>
    <name evidence="1" type="ORF">X975_18955</name>
</gene>
<name>A0A087TVL0_STEMI</name>
<evidence type="ECO:0000313" key="2">
    <source>
        <dbReference type="Proteomes" id="UP000054359"/>
    </source>
</evidence>
<feature type="non-terminal residue" evidence="1">
    <location>
        <position position="49"/>
    </location>
</feature>
<protein>
    <submittedName>
        <fullName evidence="1">Uncharacterized protein</fullName>
    </submittedName>
</protein>
<evidence type="ECO:0000313" key="1">
    <source>
        <dbReference type="EMBL" id="KFM69149.1"/>
    </source>
</evidence>
<dbReference type="AlphaFoldDB" id="A0A087TVL0"/>
<proteinExistence type="predicted"/>
<reference evidence="1 2" key="1">
    <citation type="submission" date="2013-11" db="EMBL/GenBank/DDBJ databases">
        <title>Genome sequencing of Stegodyphus mimosarum.</title>
        <authorList>
            <person name="Bechsgaard J."/>
        </authorList>
    </citation>
    <scope>NUCLEOTIDE SEQUENCE [LARGE SCALE GENOMIC DNA]</scope>
</reference>
<sequence length="49" mass="5621">MRKSNFSFCPAKPKKLHVNQLQANQMYPDCVNDTLSEKNTVISRPILTL</sequence>